<sequence>MASRHFNLQTRIIVDTHRFDGLILTMSFIARTPVLLDRKAYSSVYMTNYLEEAYNQVRISLMKHFKWSRVGTLVFQQTLFTSQITKFHDLLKDNNFTLVTSGIITDTSQISEHIQRLKQYDARIIIGAFRSTAAPYIFCEAYKQGLYGSKYVWLLGGSSMYPDWLEFEDTGKYPCKKYQIEEAARGYITIDHRRLSSSTGVTFSGWTPEDYNTMMNQRVKSTNYSLSRSHPLAYDTAYALAMALNNTAEQLHKNNASLGDFNYGDSLTGDLIKASLENVSFDGVSGPVSFSNDGGRIGIAYIEYNEDNIRTPIATYDPRTDQITWMKDDIALFKGIPAPKDRFTYVEIYEPYNMASFVIVILLNSAGVILALSVLAFNIMFQNNKHIKMSSPKMNNIIIMGCLIMYAAVYINCIQYARLYSPESKDSICMLKLWISLLGFTLAFGALFSKTWRVHVVFRETSLKKRSIRDHKLYGMVLILTLIDLLILIPWTILHPLIDTEIKVKSDSLSDDDTIVTLIYTDCRHPYGIYWYASEYIYKGLLLVFGTFLAWETRKVNVPALSDSKLIGFCVYNIVVVCAFAVPISHALSIQQTNLMFVLMSLFTTFCTTLVLCILFFPKFKLRNESGDIRFAQSLQSRSKIIESTCVTNTVFERFGEVTQSTLTARAPIVVSEKIGEVVNNNKASEEKKETEKLRKELVAEANAIAKLKLDISKITENEVYFHKVNGKYVVFKQADLVDSELLSV</sequence>
<dbReference type="InterPro" id="IPR028082">
    <property type="entry name" value="Peripla_BP_I"/>
</dbReference>
<dbReference type="GO" id="GO:0038039">
    <property type="term" value="C:G protein-coupled receptor heterodimeric complex"/>
    <property type="evidence" value="ECO:0007669"/>
    <property type="project" value="TreeGrafter"/>
</dbReference>
<evidence type="ECO:0000256" key="10">
    <source>
        <dbReference type="ARBA" id="ARBA00023224"/>
    </source>
</evidence>
<keyword evidence="7 12" id="KW-0472">Membrane</keyword>
<evidence type="ECO:0000256" key="7">
    <source>
        <dbReference type="ARBA" id="ARBA00023136"/>
    </source>
</evidence>
<evidence type="ECO:0000259" key="13">
    <source>
        <dbReference type="PROSITE" id="PS50259"/>
    </source>
</evidence>
<dbReference type="OMA" id="WRVYSIF"/>
<keyword evidence="10" id="KW-0807">Transducer</keyword>
<keyword evidence="2" id="KW-1003">Cell membrane</keyword>
<feature type="domain" description="G-protein coupled receptors family 3 profile" evidence="13">
    <location>
        <begin position="413"/>
        <end position="622"/>
    </location>
</feature>
<keyword evidence="9" id="KW-0325">Glycoprotein</keyword>
<feature type="transmembrane region" description="Helical" evidence="12">
    <location>
        <begin position="536"/>
        <end position="554"/>
    </location>
</feature>
<accession>V3ZVD0</accession>
<evidence type="ECO:0000256" key="3">
    <source>
        <dbReference type="ARBA" id="ARBA00022692"/>
    </source>
</evidence>
<dbReference type="EMBL" id="KB201656">
    <property type="protein sequence ID" value="ESO95453.1"/>
    <property type="molecule type" value="Genomic_DNA"/>
</dbReference>
<feature type="transmembrane region" description="Helical" evidence="12">
    <location>
        <begin position="566"/>
        <end position="589"/>
    </location>
</feature>
<dbReference type="GO" id="GO:0007214">
    <property type="term" value="P:gamma-aminobutyric acid signaling pathway"/>
    <property type="evidence" value="ECO:0007669"/>
    <property type="project" value="TreeGrafter"/>
</dbReference>
<keyword evidence="8" id="KW-0675">Receptor</keyword>
<dbReference type="OrthoDB" id="2150267at2759"/>
<evidence type="ECO:0000256" key="2">
    <source>
        <dbReference type="ARBA" id="ARBA00022475"/>
    </source>
</evidence>
<feature type="transmembrane region" description="Helical" evidence="12">
    <location>
        <begin position="595"/>
        <end position="617"/>
    </location>
</feature>
<evidence type="ECO:0000313" key="15">
    <source>
        <dbReference type="Proteomes" id="UP000030746"/>
    </source>
</evidence>
<dbReference type="CDD" id="cd06366">
    <property type="entry name" value="PBP1_GABAb_receptor"/>
    <property type="match status" value="1"/>
</dbReference>
<dbReference type="Gene3D" id="3.40.50.2300">
    <property type="match status" value="2"/>
</dbReference>
<dbReference type="PANTHER" id="PTHR10519:SF74">
    <property type="entry name" value="GAMMA-AMINOBUTYRIC ACID TYPE B RECEPTOR SUBUNIT 2"/>
    <property type="match status" value="1"/>
</dbReference>
<evidence type="ECO:0000256" key="12">
    <source>
        <dbReference type="SAM" id="Phobius"/>
    </source>
</evidence>
<dbReference type="Pfam" id="PF01094">
    <property type="entry name" value="ANF_receptor"/>
    <property type="match status" value="1"/>
</dbReference>
<dbReference type="PRINTS" id="PR01177">
    <property type="entry name" value="GABAB1RECPTR"/>
</dbReference>
<keyword evidence="15" id="KW-1185">Reference proteome</keyword>
<dbReference type="PRINTS" id="PR01176">
    <property type="entry name" value="GABABRECEPTR"/>
</dbReference>
<feature type="transmembrane region" description="Helical" evidence="12">
    <location>
        <begin position="431"/>
        <end position="452"/>
    </location>
</feature>
<keyword evidence="3 12" id="KW-0812">Transmembrane</keyword>
<organism evidence="14 15">
    <name type="scientific">Lottia gigantea</name>
    <name type="common">Giant owl limpet</name>
    <dbReference type="NCBI Taxonomy" id="225164"/>
    <lineage>
        <taxon>Eukaryota</taxon>
        <taxon>Metazoa</taxon>
        <taxon>Spiralia</taxon>
        <taxon>Lophotrochozoa</taxon>
        <taxon>Mollusca</taxon>
        <taxon>Gastropoda</taxon>
        <taxon>Patellogastropoda</taxon>
        <taxon>Lottioidea</taxon>
        <taxon>Lottiidae</taxon>
        <taxon>Lottia</taxon>
    </lineage>
</organism>
<feature type="transmembrane region" description="Helical" evidence="12">
    <location>
        <begin position="354"/>
        <end position="377"/>
    </location>
</feature>
<dbReference type="InterPro" id="IPR002455">
    <property type="entry name" value="GPCR3_GABA-B"/>
</dbReference>
<evidence type="ECO:0000256" key="5">
    <source>
        <dbReference type="ARBA" id="ARBA00022989"/>
    </source>
</evidence>
<dbReference type="PROSITE" id="PS50259">
    <property type="entry name" value="G_PROTEIN_RECEP_F3_4"/>
    <property type="match status" value="1"/>
</dbReference>
<dbReference type="GeneID" id="20238443"/>
<protein>
    <recommendedName>
        <fullName evidence="11">Gamma-aminobutyric acid type B receptor subunit 2</fullName>
    </recommendedName>
</protein>
<dbReference type="PANTHER" id="PTHR10519">
    <property type="entry name" value="GABA-B RECEPTOR"/>
    <property type="match status" value="1"/>
</dbReference>
<dbReference type="KEGG" id="lgi:LOTGIDRAFT_160603"/>
<gene>
    <name evidence="14" type="ORF">LOTGIDRAFT_160603</name>
</gene>
<evidence type="ECO:0000256" key="11">
    <source>
        <dbReference type="ARBA" id="ARBA00073785"/>
    </source>
</evidence>
<dbReference type="SUPFAM" id="SSF53822">
    <property type="entry name" value="Periplasmic binding protein-like I"/>
    <property type="match status" value="1"/>
</dbReference>
<comment type="subcellular location">
    <subcellularLocation>
        <location evidence="1">Cell membrane</location>
        <topology evidence="1">Multi-pass membrane protein</topology>
    </subcellularLocation>
</comment>
<keyword evidence="6" id="KW-0297">G-protein coupled receptor</keyword>
<dbReference type="STRING" id="225164.V3ZVD0"/>
<evidence type="ECO:0000256" key="6">
    <source>
        <dbReference type="ARBA" id="ARBA00023040"/>
    </source>
</evidence>
<feature type="transmembrane region" description="Helical" evidence="12">
    <location>
        <begin position="473"/>
        <end position="493"/>
    </location>
</feature>
<feature type="transmembrane region" description="Helical" evidence="12">
    <location>
        <begin position="397"/>
        <end position="419"/>
    </location>
</feature>
<dbReference type="CDD" id="cd15047">
    <property type="entry name" value="7tmC_GABA-B-like"/>
    <property type="match status" value="1"/>
</dbReference>
<dbReference type="AlphaFoldDB" id="V3ZVD0"/>
<keyword evidence="4" id="KW-0732">Signal</keyword>
<evidence type="ECO:0000256" key="8">
    <source>
        <dbReference type="ARBA" id="ARBA00023170"/>
    </source>
</evidence>
<dbReference type="Proteomes" id="UP000030746">
    <property type="component" value="Unassembled WGS sequence"/>
</dbReference>
<keyword evidence="5 12" id="KW-1133">Transmembrane helix</keyword>
<dbReference type="GO" id="GO:0004965">
    <property type="term" value="F:G protein-coupled GABA receptor activity"/>
    <property type="evidence" value="ECO:0007669"/>
    <property type="project" value="InterPro"/>
</dbReference>
<evidence type="ECO:0000256" key="9">
    <source>
        <dbReference type="ARBA" id="ARBA00023180"/>
    </source>
</evidence>
<evidence type="ECO:0000313" key="14">
    <source>
        <dbReference type="EMBL" id="ESO95453.1"/>
    </source>
</evidence>
<dbReference type="HOGENOM" id="CLU_005240_3_1_1"/>
<dbReference type="InterPro" id="IPR017978">
    <property type="entry name" value="GPCR_3_C"/>
</dbReference>
<dbReference type="FunFam" id="3.40.50.2300:FF:000063">
    <property type="entry name" value="Gamma-aminobutyric acid type B receptor subunit"/>
    <property type="match status" value="1"/>
</dbReference>
<reference evidence="14 15" key="1">
    <citation type="journal article" date="2013" name="Nature">
        <title>Insights into bilaterian evolution from three spiralian genomes.</title>
        <authorList>
            <person name="Simakov O."/>
            <person name="Marletaz F."/>
            <person name="Cho S.J."/>
            <person name="Edsinger-Gonzales E."/>
            <person name="Havlak P."/>
            <person name="Hellsten U."/>
            <person name="Kuo D.H."/>
            <person name="Larsson T."/>
            <person name="Lv J."/>
            <person name="Arendt D."/>
            <person name="Savage R."/>
            <person name="Osoegawa K."/>
            <person name="de Jong P."/>
            <person name="Grimwood J."/>
            <person name="Chapman J.A."/>
            <person name="Shapiro H."/>
            <person name="Aerts A."/>
            <person name="Otillar R.P."/>
            <person name="Terry A.Y."/>
            <person name="Boore J.L."/>
            <person name="Grigoriev I.V."/>
            <person name="Lindberg D.R."/>
            <person name="Seaver E.C."/>
            <person name="Weisblat D.A."/>
            <person name="Putnam N.H."/>
            <person name="Rokhsar D.S."/>
        </authorList>
    </citation>
    <scope>NUCLEOTIDE SEQUENCE [LARGE SCALE GENOMIC DNA]</scope>
</reference>
<evidence type="ECO:0000256" key="1">
    <source>
        <dbReference type="ARBA" id="ARBA00004651"/>
    </source>
</evidence>
<proteinExistence type="predicted"/>
<dbReference type="CTD" id="20238443"/>
<dbReference type="Pfam" id="PF00003">
    <property type="entry name" value="7tm_3"/>
    <property type="match status" value="1"/>
</dbReference>
<dbReference type="RefSeq" id="XP_009053961.1">
    <property type="nucleotide sequence ID" value="XM_009055713.1"/>
</dbReference>
<name>V3ZVD0_LOTGI</name>
<dbReference type="InterPro" id="IPR001828">
    <property type="entry name" value="ANF_lig-bd_rcpt"/>
</dbReference>
<evidence type="ECO:0000256" key="4">
    <source>
        <dbReference type="ARBA" id="ARBA00022729"/>
    </source>
</evidence>